<protein>
    <recommendedName>
        <fullName evidence="2">histidine kinase</fullName>
        <ecNumber evidence="2">2.7.13.3</ecNumber>
    </recommendedName>
</protein>
<dbReference type="Gene3D" id="1.10.287.130">
    <property type="match status" value="1"/>
</dbReference>
<dbReference type="CDD" id="cd00082">
    <property type="entry name" value="HisKA"/>
    <property type="match status" value="1"/>
</dbReference>
<keyword evidence="7" id="KW-0067">ATP-binding</keyword>
<gene>
    <name evidence="11" type="primary">prsK</name>
    <name evidence="11" type="ORF">H2508_06305</name>
</gene>
<dbReference type="RefSeq" id="WP_182170300.1">
    <property type="nucleotide sequence ID" value="NZ_JACFXU010000013.1"/>
</dbReference>
<evidence type="ECO:0000256" key="5">
    <source>
        <dbReference type="ARBA" id="ARBA00022741"/>
    </source>
</evidence>
<dbReference type="Proteomes" id="UP000539350">
    <property type="component" value="Unassembled WGS sequence"/>
</dbReference>
<dbReference type="GO" id="GO:0005524">
    <property type="term" value="F:ATP binding"/>
    <property type="evidence" value="ECO:0007669"/>
    <property type="project" value="UniProtKB-KW"/>
</dbReference>
<dbReference type="Pfam" id="PF02518">
    <property type="entry name" value="HATPase_c"/>
    <property type="match status" value="1"/>
</dbReference>
<reference evidence="11 12" key="1">
    <citation type="submission" date="2020-07" db="EMBL/GenBank/DDBJ databases">
        <title>Halieaceae bacterium, F7430, whole genome shotgun sequencing project.</title>
        <authorList>
            <person name="Jiang S."/>
            <person name="Liu Z.W."/>
            <person name="Du Z.J."/>
        </authorList>
    </citation>
    <scope>NUCLEOTIDE SEQUENCE [LARGE SCALE GENOMIC DNA]</scope>
    <source>
        <strain evidence="11 12">F7430</strain>
    </source>
</reference>
<feature type="transmembrane region" description="Helical" evidence="9">
    <location>
        <begin position="262"/>
        <end position="284"/>
    </location>
</feature>
<feature type="transmembrane region" description="Helical" evidence="9">
    <location>
        <begin position="197"/>
        <end position="220"/>
    </location>
</feature>
<dbReference type="InterPro" id="IPR004358">
    <property type="entry name" value="Sig_transdc_His_kin-like_C"/>
</dbReference>
<keyword evidence="3" id="KW-0597">Phosphoprotein</keyword>
<keyword evidence="9" id="KW-0812">Transmembrane</keyword>
<evidence type="ECO:0000256" key="4">
    <source>
        <dbReference type="ARBA" id="ARBA00022679"/>
    </source>
</evidence>
<name>A0A7W2TVM7_9GAMM</name>
<evidence type="ECO:0000256" key="6">
    <source>
        <dbReference type="ARBA" id="ARBA00022777"/>
    </source>
</evidence>
<dbReference type="SUPFAM" id="SSF47384">
    <property type="entry name" value="Homodimeric domain of signal transducing histidine kinase"/>
    <property type="match status" value="1"/>
</dbReference>
<feature type="transmembrane region" description="Helical" evidence="9">
    <location>
        <begin position="167"/>
        <end position="185"/>
    </location>
</feature>
<dbReference type="InterPro" id="IPR003594">
    <property type="entry name" value="HATPase_dom"/>
</dbReference>
<dbReference type="InterPro" id="IPR005467">
    <property type="entry name" value="His_kinase_dom"/>
</dbReference>
<dbReference type="SMART" id="SM00388">
    <property type="entry name" value="HisKA"/>
    <property type="match status" value="1"/>
</dbReference>
<evidence type="ECO:0000313" key="11">
    <source>
        <dbReference type="EMBL" id="MBA6412723.1"/>
    </source>
</evidence>
<dbReference type="InterPro" id="IPR036097">
    <property type="entry name" value="HisK_dim/P_sf"/>
</dbReference>
<dbReference type="InterPro" id="IPR029016">
    <property type="entry name" value="GAF-like_dom_sf"/>
</dbReference>
<keyword evidence="12" id="KW-1185">Reference proteome</keyword>
<dbReference type="InterPro" id="IPR036890">
    <property type="entry name" value="HATPase_C_sf"/>
</dbReference>
<keyword evidence="5" id="KW-0547">Nucleotide-binding</keyword>
<evidence type="ECO:0000256" key="9">
    <source>
        <dbReference type="SAM" id="Phobius"/>
    </source>
</evidence>
<feature type="transmembrane region" description="Helical" evidence="9">
    <location>
        <begin position="232"/>
        <end position="256"/>
    </location>
</feature>
<keyword evidence="8" id="KW-0902">Two-component regulatory system</keyword>
<keyword evidence="6 11" id="KW-0418">Kinase</keyword>
<dbReference type="PRINTS" id="PR00344">
    <property type="entry name" value="BCTRLSENSOR"/>
</dbReference>
<evidence type="ECO:0000256" key="2">
    <source>
        <dbReference type="ARBA" id="ARBA00012438"/>
    </source>
</evidence>
<accession>A0A7W2TVM7</accession>
<comment type="caution">
    <text evidence="11">The sequence shown here is derived from an EMBL/GenBank/DDBJ whole genome shotgun (WGS) entry which is preliminary data.</text>
</comment>
<dbReference type="InterPro" id="IPR014265">
    <property type="entry name" value="XrtA/PrsK"/>
</dbReference>
<sequence>MPDNVGLYSYLAACFVFGALSLLLLVSWRKRPYAALLIIANLLTAVWAGTIGIGTLAQQPPLVLIQVTELCRNAAWIFLLLRLTSSQFADQYWLLAGQRWISVFCAGLLLVTTLLFLPNALSGIAPAIAKSSSTITPLTWLAVSIIALVLIEQLIRNASDSERWSIKYLGLGLCCLFGYDFFLYAEGLLFLKLDANLWQARGLVSTVAAPLLAVAIARNSDWQLSLHVSRHVVFHSVTIIAAGCYLMAMSAVGYLIRMLDTTWGGVLQTSFMVAAGAFLLVLLLSDKFRAKTRVFLSKHFFSYQYDYREEWLNFTRSLAEIDDDDVPEGIVRAMVPLVGSQAGLLFAEEGGRYTLLANYQMPPPEGELGMGNLAHWLSQSGWVIDIDEFQQQPSSYPQLILPNWVQRVSQPWLIVPLMFGNRLPGILLIRRSDLQQSIHWEERDLIKTAARQAASHLAQFLARKALVEARQFDAFNRLSAYVIHDLKNILAQQSLIVANAEKHKHNPEFIDDMIDTIHNSVERMTRLMEQMRSGLREAELQHFDLAELLGRVVANRSSGKPCPSLQVEAGPFPMQADPERLATVFTHLVQNAQDACGKHGEVSLRLHAQDRLWVTSVRDNGQGMSPEFISKRLFTPFDSTKGLTGMGIGAFESREYIRSIGGDIRVDSQEGSGSTFWVFIPAPDNNE</sequence>
<dbReference type="InterPro" id="IPR003661">
    <property type="entry name" value="HisK_dim/P_dom"/>
</dbReference>
<feature type="transmembrane region" description="Helical" evidence="9">
    <location>
        <begin position="137"/>
        <end position="155"/>
    </location>
</feature>
<dbReference type="PROSITE" id="PS50109">
    <property type="entry name" value="HIS_KIN"/>
    <property type="match status" value="1"/>
</dbReference>
<dbReference type="Gene3D" id="3.30.565.10">
    <property type="entry name" value="Histidine kinase-like ATPase, C-terminal domain"/>
    <property type="match status" value="1"/>
</dbReference>
<dbReference type="Gene3D" id="3.30.450.40">
    <property type="match status" value="1"/>
</dbReference>
<dbReference type="PANTHER" id="PTHR43065">
    <property type="entry name" value="SENSOR HISTIDINE KINASE"/>
    <property type="match status" value="1"/>
</dbReference>
<evidence type="ECO:0000259" key="10">
    <source>
        <dbReference type="PROSITE" id="PS50109"/>
    </source>
</evidence>
<evidence type="ECO:0000256" key="7">
    <source>
        <dbReference type="ARBA" id="ARBA00022840"/>
    </source>
</evidence>
<keyword evidence="9" id="KW-1133">Transmembrane helix</keyword>
<feature type="transmembrane region" description="Helical" evidence="9">
    <location>
        <begin position="33"/>
        <end position="57"/>
    </location>
</feature>
<dbReference type="SUPFAM" id="SSF55874">
    <property type="entry name" value="ATPase domain of HSP90 chaperone/DNA topoisomerase II/histidine kinase"/>
    <property type="match status" value="1"/>
</dbReference>
<dbReference type="EMBL" id="JACFXU010000013">
    <property type="protein sequence ID" value="MBA6412723.1"/>
    <property type="molecule type" value="Genomic_DNA"/>
</dbReference>
<dbReference type="AlphaFoldDB" id="A0A7W2TVM7"/>
<feature type="transmembrane region" description="Helical" evidence="9">
    <location>
        <begin position="93"/>
        <end position="117"/>
    </location>
</feature>
<keyword evidence="9" id="KW-0472">Membrane</keyword>
<dbReference type="NCBIfam" id="TIGR02916">
    <property type="entry name" value="PEP_his_kin"/>
    <property type="match status" value="1"/>
</dbReference>
<dbReference type="SMART" id="SM00387">
    <property type="entry name" value="HATPase_c"/>
    <property type="match status" value="1"/>
</dbReference>
<dbReference type="SUPFAM" id="SSF55781">
    <property type="entry name" value="GAF domain-like"/>
    <property type="match status" value="1"/>
</dbReference>
<evidence type="ECO:0000256" key="1">
    <source>
        <dbReference type="ARBA" id="ARBA00000085"/>
    </source>
</evidence>
<evidence type="ECO:0000313" key="12">
    <source>
        <dbReference type="Proteomes" id="UP000539350"/>
    </source>
</evidence>
<comment type="catalytic activity">
    <reaction evidence="1">
        <text>ATP + protein L-histidine = ADP + protein N-phospho-L-histidine.</text>
        <dbReference type="EC" id="2.7.13.3"/>
    </reaction>
</comment>
<evidence type="ECO:0000256" key="3">
    <source>
        <dbReference type="ARBA" id="ARBA00022553"/>
    </source>
</evidence>
<keyword evidence="4 11" id="KW-0808">Transferase</keyword>
<dbReference type="PANTHER" id="PTHR43065:SF10">
    <property type="entry name" value="PEROXIDE STRESS-ACTIVATED HISTIDINE KINASE MAK3"/>
    <property type="match status" value="1"/>
</dbReference>
<evidence type="ECO:0000256" key="8">
    <source>
        <dbReference type="ARBA" id="ARBA00023012"/>
    </source>
</evidence>
<dbReference type="GO" id="GO:0000155">
    <property type="term" value="F:phosphorelay sensor kinase activity"/>
    <property type="evidence" value="ECO:0007669"/>
    <property type="project" value="InterPro"/>
</dbReference>
<feature type="domain" description="Histidine kinase" evidence="10">
    <location>
        <begin position="481"/>
        <end position="684"/>
    </location>
</feature>
<proteinExistence type="predicted"/>
<feature type="transmembrane region" description="Helical" evidence="9">
    <location>
        <begin position="6"/>
        <end position="26"/>
    </location>
</feature>
<organism evidence="11 12">
    <name type="scientific">Sediminihaliea albiluteola</name>
    <dbReference type="NCBI Taxonomy" id="2758564"/>
    <lineage>
        <taxon>Bacteria</taxon>
        <taxon>Pseudomonadati</taxon>
        <taxon>Pseudomonadota</taxon>
        <taxon>Gammaproteobacteria</taxon>
        <taxon>Cellvibrionales</taxon>
        <taxon>Halieaceae</taxon>
        <taxon>Sediminihaliea</taxon>
    </lineage>
</organism>
<dbReference type="EC" id="2.7.13.3" evidence="2"/>